<protein>
    <recommendedName>
        <fullName evidence="4">nicotinate-nucleotide adenylyltransferase</fullName>
        <ecNumber evidence="4">2.7.7.18</ecNumber>
    </recommendedName>
    <alternativeName>
        <fullName evidence="13">Deamido-NAD(+) diphosphorylase</fullName>
    </alternativeName>
    <alternativeName>
        <fullName evidence="12">Deamido-NAD(+) pyrophosphorylase</fullName>
    </alternativeName>
    <alternativeName>
        <fullName evidence="11">Nicotinate mononucleotide adenylyltransferase</fullName>
    </alternativeName>
</protein>
<evidence type="ECO:0000256" key="11">
    <source>
        <dbReference type="ARBA" id="ARBA00031253"/>
    </source>
</evidence>
<accession>A0A5D8YYX9</accession>
<evidence type="ECO:0000256" key="7">
    <source>
        <dbReference type="ARBA" id="ARBA00022695"/>
    </source>
</evidence>
<evidence type="ECO:0000256" key="13">
    <source>
        <dbReference type="ARBA" id="ARBA00033353"/>
    </source>
</evidence>
<keyword evidence="6 16" id="KW-0808">Transferase</keyword>
<keyword evidence="9" id="KW-0067">ATP-binding</keyword>
<evidence type="ECO:0000256" key="1">
    <source>
        <dbReference type="ARBA" id="ARBA00002324"/>
    </source>
</evidence>
<dbReference type="GO" id="GO:0009435">
    <property type="term" value="P:NAD+ biosynthetic process"/>
    <property type="evidence" value="ECO:0007669"/>
    <property type="project" value="UniProtKB-UniPathway"/>
</dbReference>
<dbReference type="SUPFAM" id="SSF52374">
    <property type="entry name" value="Nucleotidylyl transferase"/>
    <property type="match status" value="1"/>
</dbReference>
<feature type="non-terminal residue" evidence="16">
    <location>
        <position position="1"/>
    </location>
</feature>
<gene>
    <name evidence="16" type="primary">nadD</name>
    <name evidence="16" type="ORF">FW784_11710</name>
</gene>
<reference evidence="16 17" key="1">
    <citation type="submission" date="2019-08" db="EMBL/GenBank/DDBJ databases">
        <title>Draft genome sequence of Lysobacter sp. UKS-15.</title>
        <authorList>
            <person name="Im W.-T."/>
        </authorList>
    </citation>
    <scope>NUCLEOTIDE SEQUENCE [LARGE SCALE GENOMIC DNA]</scope>
    <source>
        <strain evidence="16 17">UKS-15</strain>
    </source>
</reference>
<evidence type="ECO:0000256" key="9">
    <source>
        <dbReference type="ARBA" id="ARBA00022840"/>
    </source>
</evidence>
<dbReference type="Gene3D" id="3.40.50.620">
    <property type="entry name" value="HUPs"/>
    <property type="match status" value="1"/>
</dbReference>
<sequence length="179" mass="19364">HKEATHADASQRARMAELAIAGEPGLSVDRRELARAVPSYSVETLAHVRAEVGADTPVVWVIGADSLAQLHRWHRWRSLFELAHVLAVGRAGFPLSPDGFAGIDAALAETVQGRLRAPEQLLATACGGLALLPMDPPRPESSTDIRRRIAAGEPWKSLVPPPVADYIVRHRLYAQPDPA</sequence>
<comment type="function">
    <text evidence="1">Catalyzes the reversible adenylation of nicotinate mononucleotide (NaMN) to nicotinic acid adenine dinucleotide (NaAD).</text>
</comment>
<dbReference type="AlphaFoldDB" id="A0A5D8YYX9"/>
<dbReference type="OrthoDB" id="5295945at2"/>
<evidence type="ECO:0000256" key="10">
    <source>
        <dbReference type="ARBA" id="ARBA00023027"/>
    </source>
</evidence>
<keyword evidence="7 16" id="KW-0548">Nucleotidyltransferase</keyword>
<name>A0A5D8YYX9_9GAMM</name>
<dbReference type="PANTHER" id="PTHR39321">
    <property type="entry name" value="NICOTINATE-NUCLEOTIDE ADENYLYLTRANSFERASE-RELATED"/>
    <property type="match status" value="1"/>
</dbReference>
<feature type="domain" description="Cytidyltransferase-like" evidence="15">
    <location>
        <begin position="2"/>
        <end position="148"/>
    </location>
</feature>
<evidence type="ECO:0000256" key="3">
    <source>
        <dbReference type="ARBA" id="ARBA00009014"/>
    </source>
</evidence>
<evidence type="ECO:0000313" key="17">
    <source>
        <dbReference type="Proteomes" id="UP000323164"/>
    </source>
</evidence>
<evidence type="ECO:0000256" key="12">
    <source>
        <dbReference type="ARBA" id="ARBA00033140"/>
    </source>
</evidence>
<dbReference type="PANTHER" id="PTHR39321:SF3">
    <property type="entry name" value="PHOSPHOPANTETHEINE ADENYLYLTRANSFERASE"/>
    <property type="match status" value="1"/>
</dbReference>
<evidence type="ECO:0000256" key="8">
    <source>
        <dbReference type="ARBA" id="ARBA00022741"/>
    </source>
</evidence>
<evidence type="ECO:0000256" key="14">
    <source>
        <dbReference type="ARBA" id="ARBA00048721"/>
    </source>
</evidence>
<proteinExistence type="inferred from homology"/>
<evidence type="ECO:0000259" key="15">
    <source>
        <dbReference type="Pfam" id="PF01467"/>
    </source>
</evidence>
<dbReference type="EC" id="2.7.7.18" evidence="4"/>
<dbReference type="InterPro" id="IPR004821">
    <property type="entry name" value="Cyt_trans-like"/>
</dbReference>
<dbReference type="InterPro" id="IPR014729">
    <property type="entry name" value="Rossmann-like_a/b/a_fold"/>
</dbReference>
<dbReference type="NCBIfam" id="TIGR00482">
    <property type="entry name" value="nicotinate (nicotinamide) nucleotide adenylyltransferase"/>
    <property type="match status" value="1"/>
</dbReference>
<dbReference type="CDD" id="cd02165">
    <property type="entry name" value="NMNAT"/>
    <property type="match status" value="1"/>
</dbReference>
<keyword evidence="10" id="KW-0520">NAD</keyword>
<dbReference type="EMBL" id="VTRV01000152">
    <property type="protein sequence ID" value="TZF87043.1"/>
    <property type="molecule type" value="Genomic_DNA"/>
</dbReference>
<dbReference type="InterPro" id="IPR005248">
    <property type="entry name" value="NadD/NMNAT"/>
</dbReference>
<evidence type="ECO:0000256" key="5">
    <source>
        <dbReference type="ARBA" id="ARBA00022642"/>
    </source>
</evidence>
<comment type="pathway">
    <text evidence="2">Cofactor biosynthesis; NAD(+) biosynthesis; deamido-NAD(+) from nicotinate D-ribonucleotide: step 1/1.</text>
</comment>
<comment type="caution">
    <text evidence="16">The sequence shown here is derived from an EMBL/GenBank/DDBJ whole genome shotgun (WGS) entry which is preliminary data.</text>
</comment>
<dbReference type="RefSeq" id="WP_149353521.1">
    <property type="nucleotide sequence ID" value="NZ_VTRV01000152.1"/>
</dbReference>
<evidence type="ECO:0000256" key="2">
    <source>
        <dbReference type="ARBA" id="ARBA00005019"/>
    </source>
</evidence>
<comment type="catalytic activity">
    <reaction evidence="14">
        <text>nicotinate beta-D-ribonucleotide + ATP + H(+) = deamido-NAD(+) + diphosphate</text>
        <dbReference type="Rhea" id="RHEA:22860"/>
        <dbReference type="ChEBI" id="CHEBI:15378"/>
        <dbReference type="ChEBI" id="CHEBI:30616"/>
        <dbReference type="ChEBI" id="CHEBI:33019"/>
        <dbReference type="ChEBI" id="CHEBI:57502"/>
        <dbReference type="ChEBI" id="CHEBI:58437"/>
        <dbReference type="EC" id="2.7.7.18"/>
    </reaction>
</comment>
<evidence type="ECO:0000313" key="16">
    <source>
        <dbReference type="EMBL" id="TZF87043.1"/>
    </source>
</evidence>
<comment type="similarity">
    <text evidence="3">Belongs to the NadD family.</text>
</comment>
<dbReference type="Pfam" id="PF01467">
    <property type="entry name" value="CTP_transf_like"/>
    <property type="match status" value="1"/>
</dbReference>
<keyword evidence="5" id="KW-0662">Pyridine nucleotide biosynthesis</keyword>
<keyword evidence="8" id="KW-0547">Nucleotide-binding</keyword>
<dbReference type="Proteomes" id="UP000323164">
    <property type="component" value="Unassembled WGS sequence"/>
</dbReference>
<evidence type="ECO:0000256" key="4">
    <source>
        <dbReference type="ARBA" id="ARBA00012389"/>
    </source>
</evidence>
<evidence type="ECO:0000256" key="6">
    <source>
        <dbReference type="ARBA" id="ARBA00022679"/>
    </source>
</evidence>
<dbReference type="GO" id="GO:0004515">
    <property type="term" value="F:nicotinate-nucleotide adenylyltransferase activity"/>
    <property type="evidence" value="ECO:0007669"/>
    <property type="project" value="UniProtKB-EC"/>
</dbReference>
<dbReference type="GO" id="GO:0005524">
    <property type="term" value="F:ATP binding"/>
    <property type="evidence" value="ECO:0007669"/>
    <property type="project" value="UniProtKB-KW"/>
</dbReference>
<keyword evidence="17" id="KW-1185">Reference proteome</keyword>
<organism evidence="16 17">
    <name type="scientific">Cognatilysobacter lacus</name>
    <dbReference type="NCBI Taxonomy" id="1643323"/>
    <lineage>
        <taxon>Bacteria</taxon>
        <taxon>Pseudomonadati</taxon>
        <taxon>Pseudomonadota</taxon>
        <taxon>Gammaproteobacteria</taxon>
        <taxon>Lysobacterales</taxon>
        <taxon>Lysobacteraceae</taxon>
        <taxon>Cognatilysobacter</taxon>
    </lineage>
</organism>
<dbReference type="UniPathway" id="UPA00253">
    <property type="reaction ID" value="UER00332"/>
</dbReference>